<dbReference type="RefSeq" id="WP_007695099.1">
    <property type="nucleotide sequence ID" value="NZ_AJRK01000424.1"/>
</dbReference>
<dbReference type="InterPro" id="IPR016181">
    <property type="entry name" value="Acyl_CoA_acyltransferase"/>
</dbReference>
<dbReference type="eggNOG" id="arCOG08925">
    <property type="taxonomic scope" value="Archaea"/>
</dbReference>
<dbReference type="OrthoDB" id="299799at2157"/>
<protein>
    <recommendedName>
        <fullName evidence="1">N-acetyltransferase domain-containing protein</fullName>
    </recommendedName>
</protein>
<organism evidence="2 3">
    <name type="scientific">Halococcus hamelinensis 100A6</name>
    <dbReference type="NCBI Taxonomy" id="1132509"/>
    <lineage>
        <taxon>Archaea</taxon>
        <taxon>Methanobacteriati</taxon>
        <taxon>Methanobacteriota</taxon>
        <taxon>Stenosarchaea group</taxon>
        <taxon>Halobacteria</taxon>
        <taxon>Halobacteriales</taxon>
        <taxon>Halococcaceae</taxon>
        <taxon>Halococcus</taxon>
    </lineage>
</organism>
<keyword evidence="3" id="KW-1185">Reference proteome</keyword>
<dbReference type="Gene3D" id="3.40.630.30">
    <property type="match status" value="1"/>
</dbReference>
<dbReference type="GO" id="GO:0016747">
    <property type="term" value="F:acyltransferase activity, transferring groups other than amino-acyl groups"/>
    <property type="evidence" value="ECO:0007669"/>
    <property type="project" value="InterPro"/>
</dbReference>
<proteinExistence type="predicted"/>
<evidence type="ECO:0000313" key="2">
    <source>
        <dbReference type="EMBL" id="EMA36448.1"/>
    </source>
</evidence>
<dbReference type="EMBL" id="AOMB01000041">
    <property type="protein sequence ID" value="EMA36448.1"/>
    <property type="molecule type" value="Genomic_DNA"/>
</dbReference>
<dbReference type="SUPFAM" id="SSF55729">
    <property type="entry name" value="Acyl-CoA N-acyltransferases (Nat)"/>
    <property type="match status" value="1"/>
</dbReference>
<dbReference type="PATRIC" id="fig|1132509.6.peg.3348"/>
<accession>M0LTH5</accession>
<feature type="domain" description="N-acetyltransferase" evidence="1">
    <location>
        <begin position="5"/>
        <end position="156"/>
    </location>
</feature>
<dbReference type="Pfam" id="PF13527">
    <property type="entry name" value="Acetyltransf_9"/>
    <property type="match status" value="1"/>
</dbReference>
<evidence type="ECO:0000259" key="1">
    <source>
        <dbReference type="PROSITE" id="PS51186"/>
    </source>
</evidence>
<dbReference type="Proteomes" id="UP000011566">
    <property type="component" value="Unassembled WGS sequence"/>
</dbReference>
<dbReference type="InterPro" id="IPR000182">
    <property type="entry name" value="GNAT_dom"/>
</dbReference>
<gene>
    <name evidence="2" type="ORF">C447_14351</name>
</gene>
<name>M0LTH5_9EURY</name>
<dbReference type="PROSITE" id="PS51186">
    <property type="entry name" value="GNAT"/>
    <property type="match status" value="1"/>
</dbReference>
<sequence length="356" mass="40092">MSDAYRVRPYEPTDEDSVRALYETVSGHRPDPEWFEWKFARTPYSEAVPMFVAEHRTEIVGVRPYQVVPLSAGETALRAGYFQNMMLHPAHRGEGLFSRLNRRTIDHLDGRVSLLFCLTNENSRPIYAHWGWHEVTTARMYYRVQNPAAPLSVFRDDRVTRALGRLGGGLARGYLAACDQLVRRASDVRIQHESGVPAATVASLYRRHVPDALHVSGDEPYYEWRYDSPRWSTATHLATRDGDPIGAVVTRTRTAFGTRITHIADVLPMTDIEEPALGALLARTLDRQANSDVVVATETSLPRTLLLKSGFVPDDLPLLRRFRTGYVLFVTALDDTAVAFENADDWALPLAVRDTS</sequence>
<evidence type="ECO:0000313" key="3">
    <source>
        <dbReference type="Proteomes" id="UP000011566"/>
    </source>
</evidence>
<comment type="caution">
    <text evidence="2">The sequence shown here is derived from an EMBL/GenBank/DDBJ whole genome shotgun (WGS) entry which is preliminary data.</text>
</comment>
<dbReference type="AlphaFoldDB" id="M0LTH5"/>
<reference evidence="2 3" key="1">
    <citation type="journal article" date="2014" name="PLoS Genet.">
        <title>Phylogenetically driven sequencing of extremely halophilic archaea reveals strategies for static and dynamic osmo-response.</title>
        <authorList>
            <person name="Becker E.A."/>
            <person name="Seitzer P.M."/>
            <person name="Tritt A."/>
            <person name="Larsen D."/>
            <person name="Krusor M."/>
            <person name="Yao A.I."/>
            <person name="Wu D."/>
            <person name="Madern D."/>
            <person name="Eisen J.A."/>
            <person name="Darling A.E."/>
            <person name="Facciotti M.T."/>
        </authorList>
    </citation>
    <scope>NUCLEOTIDE SEQUENCE [LARGE SCALE GENOMIC DNA]</scope>
    <source>
        <strain evidence="2 3">100A6</strain>
    </source>
</reference>